<dbReference type="PANTHER" id="PTHR13847:SF289">
    <property type="entry name" value="GLYCINE OXIDASE"/>
    <property type="match status" value="1"/>
</dbReference>
<gene>
    <name evidence="3" type="ORF">QV13_08755</name>
</gene>
<dbReference type="SUPFAM" id="SSF51905">
    <property type="entry name" value="FAD/NAD(P)-binding domain"/>
    <property type="match status" value="1"/>
</dbReference>
<name>A0A1C2E147_9HYPH</name>
<keyword evidence="1" id="KW-0560">Oxidoreductase</keyword>
<dbReference type="InterPro" id="IPR036188">
    <property type="entry name" value="FAD/NAD-bd_sf"/>
</dbReference>
<dbReference type="EMBL" id="MDEO01000029">
    <property type="protein sequence ID" value="OCX20750.1"/>
    <property type="molecule type" value="Genomic_DNA"/>
</dbReference>
<dbReference type="Proteomes" id="UP000094412">
    <property type="component" value="Unassembled WGS sequence"/>
</dbReference>
<evidence type="ECO:0000259" key="2">
    <source>
        <dbReference type="Pfam" id="PF01266"/>
    </source>
</evidence>
<dbReference type="OrthoDB" id="8993739at2"/>
<dbReference type="Gene3D" id="3.50.50.60">
    <property type="entry name" value="FAD/NAD(P)-binding domain"/>
    <property type="match status" value="1"/>
</dbReference>
<dbReference type="GO" id="GO:0005737">
    <property type="term" value="C:cytoplasm"/>
    <property type="evidence" value="ECO:0007669"/>
    <property type="project" value="TreeGrafter"/>
</dbReference>
<dbReference type="GO" id="GO:0016491">
    <property type="term" value="F:oxidoreductase activity"/>
    <property type="evidence" value="ECO:0007669"/>
    <property type="project" value="UniProtKB-KW"/>
</dbReference>
<dbReference type="AlphaFoldDB" id="A0A1C2E147"/>
<accession>A0A1C2E147</accession>
<evidence type="ECO:0000313" key="3">
    <source>
        <dbReference type="EMBL" id="OCX20750.1"/>
    </source>
</evidence>
<dbReference type="Pfam" id="PF01266">
    <property type="entry name" value="DAO"/>
    <property type="match status" value="1"/>
</dbReference>
<keyword evidence="4" id="KW-1185">Reference proteome</keyword>
<evidence type="ECO:0000313" key="4">
    <source>
        <dbReference type="Proteomes" id="UP000094412"/>
    </source>
</evidence>
<dbReference type="PANTHER" id="PTHR13847">
    <property type="entry name" value="SARCOSINE DEHYDROGENASE-RELATED"/>
    <property type="match status" value="1"/>
</dbReference>
<dbReference type="RefSeq" id="WP_065997697.1">
    <property type="nucleotide sequence ID" value="NZ_MDEO01000029.1"/>
</dbReference>
<dbReference type="STRING" id="1566387.QV13_08755"/>
<evidence type="ECO:0000256" key="1">
    <source>
        <dbReference type="ARBA" id="ARBA00023002"/>
    </source>
</evidence>
<organism evidence="3 4">
    <name type="scientific">Mesorhizobium hungaricum</name>
    <dbReference type="NCBI Taxonomy" id="1566387"/>
    <lineage>
        <taxon>Bacteria</taxon>
        <taxon>Pseudomonadati</taxon>
        <taxon>Pseudomonadota</taxon>
        <taxon>Alphaproteobacteria</taxon>
        <taxon>Hyphomicrobiales</taxon>
        <taxon>Phyllobacteriaceae</taxon>
        <taxon>Mesorhizobium</taxon>
    </lineage>
</organism>
<comment type="caution">
    <text evidence="3">The sequence shown here is derived from an EMBL/GenBank/DDBJ whole genome shotgun (WGS) entry which is preliminary data.</text>
</comment>
<protein>
    <recommendedName>
        <fullName evidence="2">FAD dependent oxidoreductase domain-containing protein</fullName>
    </recommendedName>
</protein>
<proteinExistence type="predicted"/>
<dbReference type="InterPro" id="IPR006076">
    <property type="entry name" value="FAD-dep_OxRdtase"/>
</dbReference>
<reference evidence="3 4" key="1">
    <citation type="submission" date="2016-08" db="EMBL/GenBank/DDBJ databases">
        <title>Whole genome sequence of Mesorhizobium sp. strain UASWS1009 isolated from industrial sewage.</title>
        <authorList>
            <person name="Crovadore J."/>
            <person name="Calmin G."/>
            <person name="Chablais R."/>
            <person name="Cochard B."/>
            <person name="Lefort F."/>
        </authorList>
    </citation>
    <scope>NUCLEOTIDE SEQUENCE [LARGE SCALE GENOMIC DNA]</scope>
    <source>
        <strain evidence="3 4">UASWS1009</strain>
    </source>
</reference>
<feature type="domain" description="FAD dependent oxidoreductase" evidence="2">
    <location>
        <begin position="3"/>
        <end position="337"/>
    </location>
</feature>
<dbReference type="Gene3D" id="3.30.9.10">
    <property type="entry name" value="D-Amino Acid Oxidase, subunit A, domain 2"/>
    <property type="match status" value="1"/>
</dbReference>
<sequence length="376" mass="39959">MKIGVVGAGIVGASIAYHLAKQGAKVSIFDPLPPGSAVSGSSFACLNAFGRSGEDLAFRLQAIRYHRALAREIGSEHLLHLCGTARIASAGDPAAKLARDATTFASAGGEVRSVAAKEMIDLEPRIHARFATERFLVAEEGWVDSGALCKQLVKTAVERFGAQFRSARVAGIQASDRWVRLSWQSDLETFDRVVLAVGNDTNSLLKLAGLRELPIKTLPGPLLVLTTQDTSVIRHVVYADGFHIRPGQGGYIAGVSALPGELEPLKRLEGERLDLLAAGARWLDGFLHVPRSWTTCPRPVPASDHPIVGPREECAAISVAAMHGGVTLAPLIGKIAASEIVAALGWPRSIGRPPTHSSHLLSEREQLPSAWLAASV</sequence>